<keyword evidence="3" id="KW-1185">Reference proteome</keyword>
<dbReference type="PANTHER" id="PTHR47270">
    <property type="entry name" value="PROTEIN MLP1-LIKE"/>
    <property type="match status" value="1"/>
</dbReference>
<protein>
    <recommendedName>
        <fullName evidence="1">C2 NT-type domain-containing protein</fullName>
    </recommendedName>
</protein>
<comment type="caution">
    <text evidence="2">The sequence shown here is derived from an EMBL/GenBank/DDBJ whole genome shotgun (WGS) entry which is preliminary data.</text>
</comment>
<dbReference type="PANTHER" id="PTHR47270:SF13">
    <property type="entry name" value="HEAVY CHAIN-LIKE PROTEIN, PUTATIVE-RELATED"/>
    <property type="match status" value="1"/>
</dbReference>
<evidence type="ECO:0000313" key="3">
    <source>
        <dbReference type="Proteomes" id="UP001642360"/>
    </source>
</evidence>
<organism evidence="2 3">
    <name type="scientific">Ilex paraguariensis</name>
    <name type="common">yerba mate</name>
    <dbReference type="NCBI Taxonomy" id="185542"/>
    <lineage>
        <taxon>Eukaryota</taxon>
        <taxon>Viridiplantae</taxon>
        <taxon>Streptophyta</taxon>
        <taxon>Embryophyta</taxon>
        <taxon>Tracheophyta</taxon>
        <taxon>Spermatophyta</taxon>
        <taxon>Magnoliopsida</taxon>
        <taxon>eudicotyledons</taxon>
        <taxon>Gunneridae</taxon>
        <taxon>Pentapetalae</taxon>
        <taxon>asterids</taxon>
        <taxon>campanulids</taxon>
        <taxon>Aquifoliales</taxon>
        <taxon>Aquifoliaceae</taxon>
        <taxon>Ilex</taxon>
    </lineage>
</organism>
<feature type="domain" description="C2 NT-type" evidence="1">
    <location>
        <begin position="1"/>
        <end position="67"/>
    </location>
</feature>
<dbReference type="PROSITE" id="PS51840">
    <property type="entry name" value="C2_NT"/>
    <property type="match status" value="1"/>
</dbReference>
<dbReference type="AlphaFoldDB" id="A0ABC8T2D4"/>
<dbReference type="Proteomes" id="UP001642360">
    <property type="component" value="Unassembled WGS sequence"/>
</dbReference>
<evidence type="ECO:0000313" key="2">
    <source>
        <dbReference type="EMBL" id="CAK9161157.1"/>
    </source>
</evidence>
<feature type="non-terminal residue" evidence="2">
    <location>
        <position position="1"/>
    </location>
</feature>
<name>A0ABC8T2D4_9AQUA</name>
<dbReference type="EMBL" id="CAUOFW020003633">
    <property type="protein sequence ID" value="CAK9161157.1"/>
    <property type="molecule type" value="Genomic_DNA"/>
</dbReference>
<dbReference type="InterPro" id="IPR019448">
    <property type="entry name" value="NT-C2"/>
</dbReference>
<reference evidence="2 3" key="1">
    <citation type="submission" date="2024-02" db="EMBL/GenBank/DDBJ databases">
        <authorList>
            <person name="Vignale AGUSTIN F."/>
            <person name="Sosa J E."/>
            <person name="Modenutti C."/>
        </authorList>
    </citation>
    <scope>NUCLEOTIDE SEQUENCE [LARGE SCALE GENOMIC DNA]</scope>
</reference>
<evidence type="ECO:0000259" key="1">
    <source>
        <dbReference type="PROSITE" id="PS51840"/>
    </source>
</evidence>
<gene>
    <name evidence="2" type="ORF">ILEXP_LOCUS29944</name>
</gene>
<accession>A0ABC8T2D4</accession>
<sequence length="67" mass="7225">VPKGWDKLSVSLVSTETGKTLSKSGKGSVQNGSCRWTETLSDSIRISHNDASRDLGECLFKLLVAMV</sequence>
<proteinExistence type="predicted"/>